<dbReference type="Gene3D" id="3.40.50.720">
    <property type="entry name" value="NAD(P)-binding Rossmann-like Domain"/>
    <property type="match status" value="1"/>
</dbReference>
<proteinExistence type="predicted"/>
<sequence>MRVLVFGASGATGRQVVKQLIKNQINTRALIRNTAILPKDIEENPLVEVVKGNINELDDDEMQNILSGCNVVISCLGHNITPKGMFGKPRYLVFDAIKKVCNIVQNKCNENIKLILMGTTGYTNSLLGEVNSFGEKVIFTLLKLMLPPHRDNMKAANYLIYEIGKRDDRIEWSIVRPDTLINHDEQTPYEVFDSPIRSPLFNAGKTSRINVSAFMIELALDDKTWDKWLFKTPVIYNKTKKSDA</sequence>
<organism evidence="2 3">
    <name type="scientific">Evansella cellulosilytica (strain ATCC 21833 / DSM 2522 / FERM P-1141 / JCM 9156 / N-4)</name>
    <name type="common">Bacillus cellulosilyticus</name>
    <dbReference type="NCBI Taxonomy" id="649639"/>
    <lineage>
        <taxon>Bacteria</taxon>
        <taxon>Bacillati</taxon>
        <taxon>Bacillota</taxon>
        <taxon>Bacilli</taxon>
        <taxon>Bacillales</taxon>
        <taxon>Bacillaceae</taxon>
        <taxon>Evansella</taxon>
    </lineage>
</organism>
<dbReference type="InterPro" id="IPR016040">
    <property type="entry name" value="NAD(P)-bd_dom"/>
</dbReference>
<accession>E6U1Y0</accession>
<keyword evidence="3" id="KW-1185">Reference proteome</keyword>
<evidence type="ECO:0000313" key="3">
    <source>
        <dbReference type="Proteomes" id="UP000001401"/>
    </source>
</evidence>
<dbReference type="SUPFAM" id="SSF51735">
    <property type="entry name" value="NAD(P)-binding Rossmann-fold domains"/>
    <property type="match status" value="1"/>
</dbReference>
<dbReference type="InterPro" id="IPR036291">
    <property type="entry name" value="NAD(P)-bd_dom_sf"/>
</dbReference>
<dbReference type="EMBL" id="CP002394">
    <property type="protein sequence ID" value="ADU29224.1"/>
    <property type="molecule type" value="Genomic_DNA"/>
</dbReference>
<dbReference type="PANTHER" id="PTHR15020">
    <property type="entry name" value="FLAVIN REDUCTASE-RELATED"/>
    <property type="match status" value="1"/>
</dbReference>
<dbReference type="STRING" id="649639.Bcell_0950"/>
<dbReference type="Proteomes" id="UP000001401">
    <property type="component" value="Chromosome"/>
</dbReference>
<dbReference type="RefSeq" id="WP_013487565.1">
    <property type="nucleotide sequence ID" value="NC_014829.1"/>
</dbReference>
<dbReference type="PANTHER" id="PTHR15020:SF11">
    <property type="entry name" value="OS06G0360300 PROTEIN"/>
    <property type="match status" value="1"/>
</dbReference>
<reference evidence="2 3" key="1">
    <citation type="submission" date="2010-12" db="EMBL/GenBank/DDBJ databases">
        <title>Complete sequence of Bacillus cellulosilyticus DSM 2522.</title>
        <authorList>
            <consortium name="US DOE Joint Genome Institute"/>
            <person name="Lucas S."/>
            <person name="Copeland A."/>
            <person name="Lapidus A."/>
            <person name="Cheng J.-F."/>
            <person name="Bruce D."/>
            <person name="Goodwin L."/>
            <person name="Pitluck S."/>
            <person name="Chertkov O."/>
            <person name="Detter J.C."/>
            <person name="Han C."/>
            <person name="Tapia R."/>
            <person name="Land M."/>
            <person name="Hauser L."/>
            <person name="Jeffries C."/>
            <person name="Kyrpides N."/>
            <person name="Ivanova N."/>
            <person name="Mikhailova N."/>
            <person name="Brumm P."/>
            <person name="Mead D."/>
            <person name="Woyke T."/>
        </authorList>
    </citation>
    <scope>NUCLEOTIDE SEQUENCE [LARGE SCALE GENOMIC DNA]</scope>
    <source>
        <strain evidence="3">ATCC 21833 / DSM 2522 / FERM P-1141 / JCM 9156 / N-4</strain>
    </source>
</reference>
<gene>
    <name evidence="2" type="ordered locus">Bcell_0950</name>
</gene>
<evidence type="ECO:0000313" key="2">
    <source>
        <dbReference type="EMBL" id="ADU29224.1"/>
    </source>
</evidence>
<evidence type="ECO:0000259" key="1">
    <source>
        <dbReference type="Pfam" id="PF13460"/>
    </source>
</evidence>
<name>E6U1Y0_EVAC2</name>
<dbReference type="AlphaFoldDB" id="E6U1Y0"/>
<dbReference type="OrthoDB" id="9785372at2"/>
<feature type="domain" description="NAD(P)-binding" evidence="1">
    <location>
        <begin position="7"/>
        <end position="221"/>
    </location>
</feature>
<dbReference type="Pfam" id="PF13460">
    <property type="entry name" value="NAD_binding_10"/>
    <property type="match status" value="1"/>
</dbReference>
<dbReference type="HOGENOM" id="CLU_025711_4_2_9"/>
<protein>
    <recommendedName>
        <fullName evidence="1">NAD(P)-binding domain-containing protein</fullName>
    </recommendedName>
</protein>
<dbReference type="KEGG" id="bco:Bcell_0950"/>
<dbReference type="eggNOG" id="COG0702">
    <property type="taxonomic scope" value="Bacteria"/>
</dbReference>